<evidence type="ECO:0000313" key="2">
    <source>
        <dbReference type="Proteomes" id="UP001056681"/>
    </source>
</evidence>
<dbReference type="InterPro" id="IPR010775">
    <property type="entry name" value="DUF1365"/>
</dbReference>
<organism evidence="1 2">
    <name type="scientific">Luteibacter flocculans</name>
    <dbReference type="NCBI Taxonomy" id="2780091"/>
    <lineage>
        <taxon>Bacteria</taxon>
        <taxon>Pseudomonadati</taxon>
        <taxon>Pseudomonadota</taxon>
        <taxon>Gammaproteobacteria</taxon>
        <taxon>Lysobacterales</taxon>
        <taxon>Rhodanobacteraceae</taxon>
        <taxon>Luteibacter</taxon>
    </lineage>
</organism>
<name>A0ABY4SYY4_9GAMM</name>
<dbReference type="RefSeq" id="WP_250337942.1">
    <property type="nucleotide sequence ID" value="NZ_CP063231.1"/>
</dbReference>
<sequence length="265" mass="30756">MSFASAIYEGRVVHRRHTPTQHAFSYRMAQIYLDLDEVDDVFRSRWFWSVNRPNLAEWRRSDFMAPHDRPLAEVVRQKVEAQTGKRPQGPVRMLGHLRYGGYVFNPVTFYYCYAADGETLEAIVAEITNTPWRERHAYVLPVDRADAHGRAMSWAFDKRFHVSPFMAMARRYDWRFTAPADDLRVHMKVHDADTCEFDATLALQRQPLTGPALARLLWRYPLMTMQVIGAIHWQALRLWSKRTPVHDHPPEAASLPEARAPGTAP</sequence>
<reference evidence="1" key="1">
    <citation type="submission" date="2020-10" db="EMBL/GenBank/DDBJ databases">
        <title>Whole-genome sequence of Luteibacter sp. EIF3.</title>
        <authorList>
            <person name="Friedrich I."/>
            <person name="Hertel R."/>
            <person name="Daniel R."/>
        </authorList>
    </citation>
    <scope>NUCLEOTIDE SEQUENCE</scope>
    <source>
        <strain evidence="1">EIF3</strain>
    </source>
</reference>
<dbReference type="Pfam" id="PF07103">
    <property type="entry name" value="DUF1365"/>
    <property type="match status" value="1"/>
</dbReference>
<dbReference type="PANTHER" id="PTHR33973">
    <property type="entry name" value="OS07G0153300 PROTEIN"/>
    <property type="match status" value="1"/>
</dbReference>
<proteinExistence type="predicted"/>
<gene>
    <name evidence="1" type="ORF">IM816_09910</name>
</gene>
<evidence type="ECO:0000313" key="1">
    <source>
        <dbReference type="EMBL" id="URL56982.1"/>
    </source>
</evidence>
<keyword evidence="2" id="KW-1185">Reference proteome</keyword>
<protein>
    <submittedName>
        <fullName evidence="1">DUF1365 domain-containing protein</fullName>
    </submittedName>
</protein>
<accession>A0ABY4SYY4</accession>
<dbReference type="PANTHER" id="PTHR33973:SF4">
    <property type="entry name" value="OS07G0153300 PROTEIN"/>
    <property type="match status" value="1"/>
</dbReference>
<dbReference type="EMBL" id="CP063231">
    <property type="protein sequence ID" value="URL56982.1"/>
    <property type="molecule type" value="Genomic_DNA"/>
</dbReference>
<dbReference type="Proteomes" id="UP001056681">
    <property type="component" value="Chromosome"/>
</dbReference>